<dbReference type="Gene3D" id="3.20.20.105">
    <property type="entry name" value="Queuine tRNA-ribosyltransferase-like"/>
    <property type="match status" value="1"/>
</dbReference>
<organism evidence="2 3">
    <name type="scientific">Mycena alexandri</name>
    <dbReference type="NCBI Taxonomy" id="1745969"/>
    <lineage>
        <taxon>Eukaryota</taxon>
        <taxon>Fungi</taxon>
        <taxon>Dikarya</taxon>
        <taxon>Basidiomycota</taxon>
        <taxon>Agaricomycotina</taxon>
        <taxon>Agaricomycetes</taxon>
        <taxon>Agaricomycetidae</taxon>
        <taxon>Agaricales</taxon>
        <taxon>Marasmiineae</taxon>
        <taxon>Mycenaceae</taxon>
        <taxon>Mycena</taxon>
    </lineage>
</organism>
<sequence>MTLSFSVASSSRFGPRTGNLTLRRTGTTVSINTPGLIVATSRGVVSHLGPEQYKRTPALRVVQLPFESFLENSPPTPTLQPGPNPLHTFLGFNPNQHLLSLTLRDPADHRETPANGHDYISASTGRGIKRITPDQWRAHVHACAPDLVVALPDIPWTLPPFSQKRTTKSIERTAAWLAHMLAPAPQPLNILVHMAGGITEPARRAFTDSLTETLHGKEADSVRPHKCLDDGASGYVFDLVPLRRALDASPDASRDDQQETVALLKASLTSASSAKLRVVNSARSPHEILRLVRDVGVDIFDSKWAQDAAHLGVALDFTFPVSSVTGKQRDLGHNLFRTQYAHDFSLFADSAPACPCGACAPLAPPTVIAHSAHDVRDTPVAPTPYTRGYVHHLLHTHEMSAHALLIMHNLGVLDTFFAGVRNVIDGGGNFGDEVDRFIAEYSEAQAVIDEARTMWQDVNIARGKGRMARERADVADD</sequence>
<comment type="caution">
    <text evidence="2">The sequence shown here is derived from an EMBL/GenBank/DDBJ whole genome shotgun (WGS) entry which is preliminary data.</text>
</comment>
<dbReference type="GO" id="GO:0006400">
    <property type="term" value="P:tRNA modification"/>
    <property type="evidence" value="ECO:0007669"/>
    <property type="project" value="InterPro"/>
</dbReference>
<dbReference type="InterPro" id="IPR050852">
    <property type="entry name" value="Queuine_tRNA-ribosyltrfase"/>
</dbReference>
<reference evidence="2" key="1">
    <citation type="submission" date="2023-03" db="EMBL/GenBank/DDBJ databases">
        <title>Massive genome expansion in bonnet fungi (Mycena s.s.) driven by repeated elements and novel gene families across ecological guilds.</title>
        <authorList>
            <consortium name="Lawrence Berkeley National Laboratory"/>
            <person name="Harder C.B."/>
            <person name="Miyauchi S."/>
            <person name="Viragh M."/>
            <person name="Kuo A."/>
            <person name="Thoen E."/>
            <person name="Andreopoulos B."/>
            <person name="Lu D."/>
            <person name="Skrede I."/>
            <person name="Drula E."/>
            <person name="Henrissat B."/>
            <person name="Morin E."/>
            <person name="Kohler A."/>
            <person name="Barry K."/>
            <person name="LaButti K."/>
            <person name="Morin E."/>
            <person name="Salamov A."/>
            <person name="Lipzen A."/>
            <person name="Mereny Z."/>
            <person name="Hegedus B."/>
            <person name="Baldrian P."/>
            <person name="Stursova M."/>
            <person name="Weitz H."/>
            <person name="Taylor A."/>
            <person name="Grigoriev I.V."/>
            <person name="Nagy L.G."/>
            <person name="Martin F."/>
            <person name="Kauserud H."/>
        </authorList>
    </citation>
    <scope>NUCLEOTIDE SEQUENCE</scope>
    <source>
        <strain evidence="2">CBHHK200</strain>
    </source>
</reference>
<evidence type="ECO:0000313" key="2">
    <source>
        <dbReference type="EMBL" id="KAJ7039256.1"/>
    </source>
</evidence>
<dbReference type="SUPFAM" id="SSF51713">
    <property type="entry name" value="tRNA-guanine transglycosylase"/>
    <property type="match status" value="1"/>
</dbReference>
<name>A0AAD6T3U8_9AGAR</name>
<accession>A0AAD6T3U8</accession>
<dbReference type="Pfam" id="PF01702">
    <property type="entry name" value="TGT"/>
    <property type="match status" value="1"/>
</dbReference>
<dbReference type="InterPro" id="IPR002616">
    <property type="entry name" value="tRNA_ribo_trans-like"/>
</dbReference>
<proteinExistence type="predicted"/>
<dbReference type="PANTHER" id="PTHR46064:SF1">
    <property type="entry name" value="QUEUINE TRNA-RIBOSYLTRANSFERASE ACCESSORY SUBUNIT 2"/>
    <property type="match status" value="1"/>
</dbReference>
<dbReference type="AlphaFoldDB" id="A0AAD6T3U8"/>
<dbReference type="EMBL" id="JARJCM010000028">
    <property type="protein sequence ID" value="KAJ7039256.1"/>
    <property type="molecule type" value="Genomic_DNA"/>
</dbReference>
<evidence type="ECO:0000313" key="3">
    <source>
        <dbReference type="Proteomes" id="UP001218188"/>
    </source>
</evidence>
<dbReference type="PANTHER" id="PTHR46064">
    <property type="entry name" value="QUEUINE TRNA-RIBOSYLTRANSFERASE ACCESSORY SUBUNIT 2"/>
    <property type="match status" value="1"/>
</dbReference>
<dbReference type="InterPro" id="IPR036511">
    <property type="entry name" value="TGT-like_sf"/>
</dbReference>
<gene>
    <name evidence="2" type="ORF">C8F04DRAFT_1392687</name>
</gene>
<dbReference type="Proteomes" id="UP001218188">
    <property type="component" value="Unassembled WGS sequence"/>
</dbReference>
<protein>
    <submittedName>
        <fullName evidence="2">tRNA-guanine(15) transglycosylase-like protein</fullName>
    </submittedName>
</protein>
<evidence type="ECO:0000259" key="1">
    <source>
        <dbReference type="Pfam" id="PF01702"/>
    </source>
</evidence>
<keyword evidence="3" id="KW-1185">Reference proteome</keyword>
<feature type="domain" description="tRNA-guanine(15) transglycosylase-like" evidence="1">
    <location>
        <begin position="15"/>
        <end position="442"/>
    </location>
</feature>